<dbReference type="GO" id="GO:0030170">
    <property type="term" value="F:pyridoxal phosphate binding"/>
    <property type="evidence" value="ECO:0007669"/>
    <property type="project" value="InterPro"/>
</dbReference>
<evidence type="ECO:0000313" key="8">
    <source>
        <dbReference type="Proteomes" id="UP000198964"/>
    </source>
</evidence>
<dbReference type="GO" id="GO:0016829">
    <property type="term" value="F:lyase activity"/>
    <property type="evidence" value="ECO:0007669"/>
    <property type="project" value="UniProtKB-KW"/>
</dbReference>
<dbReference type="Pfam" id="PF01053">
    <property type="entry name" value="Cys_Met_Meta_PP"/>
    <property type="match status" value="1"/>
</dbReference>
<proteinExistence type="inferred from homology"/>
<dbReference type="PANTHER" id="PTHR43797">
    <property type="entry name" value="HOMOCYSTEINE/CYSTEINE SYNTHASE"/>
    <property type="match status" value="1"/>
</dbReference>
<evidence type="ECO:0000256" key="5">
    <source>
        <dbReference type="PIRSR" id="PIRSR001434-2"/>
    </source>
</evidence>
<dbReference type="GO" id="GO:0071269">
    <property type="term" value="P:L-homocysteine biosynthetic process"/>
    <property type="evidence" value="ECO:0007669"/>
    <property type="project" value="TreeGrafter"/>
</dbReference>
<dbReference type="InterPro" id="IPR015424">
    <property type="entry name" value="PyrdxlP-dep_Trfase"/>
</dbReference>
<dbReference type="GO" id="GO:0006535">
    <property type="term" value="P:cysteine biosynthetic process from serine"/>
    <property type="evidence" value="ECO:0007669"/>
    <property type="project" value="TreeGrafter"/>
</dbReference>
<evidence type="ECO:0000256" key="4">
    <source>
        <dbReference type="ARBA" id="ARBA00022898"/>
    </source>
</evidence>
<keyword evidence="8" id="KW-1185">Reference proteome</keyword>
<keyword evidence="7" id="KW-0456">Lyase</keyword>
<protein>
    <submittedName>
        <fullName evidence="7">O-acetylhomoserine (Thiol)-lyase</fullName>
    </submittedName>
</protein>
<dbReference type="AlphaFoldDB" id="A0A1I2J8Y7"/>
<dbReference type="InterPro" id="IPR006235">
    <property type="entry name" value="OAc-hSer/O-AcSer_sulfhydrylase"/>
</dbReference>
<dbReference type="GO" id="GO:0004124">
    <property type="term" value="F:cysteine synthase activity"/>
    <property type="evidence" value="ECO:0007669"/>
    <property type="project" value="TreeGrafter"/>
</dbReference>
<dbReference type="GO" id="GO:0003961">
    <property type="term" value="F:O-acetylhomoserine aminocarboxypropyltransferase activity"/>
    <property type="evidence" value="ECO:0007669"/>
    <property type="project" value="TreeGrafter"/>
</dbReference>
<dbReference type="Gene3D" id="3.90.1150.10">
    <property type="entry name" value="Aspartate Aminotransferase, domain 1"/>
    <property type="match status" value="1"/>
</dbReference>
<evidence type="ECO:0000256" key="2">
    <source>
        <dbReference type="ARBA" id="ARBA00009077"/>
    </source>
</evidence>
<dbReference type="GO" id="GO:0019346">
    <property type="term" value="P:transsulfuration"/>
    <property type="evidence" value="ECO:0007669"/>
    <property type="project" value="InterPro"/>
</dbReference>
<dbReference type="Proteomes" id="UP000198964">
    <property type="component" value="Unassembled WGS sequence"/>
</dbReference>
<organism evidence="7 8">
    <name type="scientific">Sunxiuqinia elliptica</name>
    <dbReference type="NCBI Taxonomy" id="655355"/>
    <lineage>
        <taxon>Bacteria</taxon>
        <taxon>Pseudomonadati</taxon>
        <taxon>Bacteroidota</taxon>
        <taxon>Bacteroidia</taxon>
        <taxon>Marinilabiliales</taxon>
        <taxon>Prolixibacteraceae</taxon>
        <taxon>Sunxiuqinia</taxon>
    </lineage>
</organism>
<dbReference type="SUPFAM" id="SSF53383">
    <property type="entry name" value="PLP-dependent transferases"/>
    <property type="match status" value="1"/>
</dbReference>
<keyword evidence="4 5" id="KW-0663">Pyridoxal phosphate</keyword>
<evidence type="ECO:0000313" key="7">
    <source>
        <dbReference type="EMBL" id="SFF50984.1"/>
    </source>
</evidence>
<gene>
    <name evidence="7" type="ORF">SAMN05216283_10834</name>
</gene>
<comment type="similarity">
    <text evidence="2 6">Belongs to the trans-sulfuration enzymes family.</text>
</comment>
<evidence type="ECO:0000256" key="3">
    <source>
        <dbReference type="ARBA" id="ARBA00022679"/>
    </source>
</evidence>
<dbReference type="InterPro" id="IPR000277">
    <property type="entry name" value="Cys/Met-Metab_PyrdxlP-dep_enz"/>
</dbReference>
<dbReference type="GO" id="GO:0005737">
    <property type="term" value="C:cytoplasm"/>
    <property type="evidence" value="ECO:0007669"/>
    <property type="project" value="TreeGrafter"/>
</dbReference>
<dbReference type="InterPro" id="IPR015421">
    <property type="entry name" value="PyrdxlP-dep_Trfase_major"/>
</dbReference>
<dbReference type="InterPro" id="IPR015422">
    <property type="entry name" value="PyrdxlP-dep_Trfase_small"/>
</dbReference>
<dbReference type="PIRSF" id="PIRSF001434">
    <property type="entry name" value="CGS"/>
    <property type="match status" value="1"/>
</dbReference>
<reference evidence="7 8" key="1">
    <citation type="submission" date="2016-10" db="EMBL/GenBank/DDBJ databases">
        <authorList>
            <person name="de Groot N.N."/>
        </authorList>
    </citation>
    <scope>NUCLEOTIDE SEQUENCE [LARGE SCALE GENOMIC DNA]</scope>
    <source>
        <strain evidence="7 8">CGMCC 1.9156</strain>
    </source>
</reference>
<comment type="cofactor">
    <cofactor evidence="1 6">
        <name>pyridoxal 5'-phosphate</name>
        <dbReference type="ChEBI" id="CHEBI:597326"/>
    </cofactor>
</comment>
<dbReference type="PANTHER" id="PTHR43797:SF2">
    <property type="entry name" value="HOMOCYSTEINE_CYSTEINE SYNTHASE"/>
    <property type="match status" value="1"/>
</dbReference>
<feature type="modified residue" description="N6-(pyridoxal phosphate)lysine" evidence="5">
    <location>
        <position position="214"/>
    </location>
</feature>
<evidence type="ECO:0000256" key="1">
    <source>
        <dbReference type="ARBA" id="ARBA00001933"/>
    </source>
</evidence>
<dbReference type="Gene3D" id="3.40.640.10">
    <property type="entry name" value="Type I PLP-dependent aspartate aminotransferase-like (Major domain)"/>
    <property type="match status" value="1"/>
</dbReference>
<accession>A0A1I2J8Y7</accession>
<name>A0A1I2J8Y7_9BACT</name>
<sequence length="418" mass="46755">MNIFKLTRMKKNFTTRSLHVPFPKDDAYNALDMPIYETVAYDFGSSEDIAANFRGELPAHVYSRTSNPTVEYFEMKMKALTGAHQVLAVPSGMAAISASFLAIGKSGDNIISGKHLFAHSHALLDESLRNYGLETRFVDTTDAEAVEQLIDENTRAIYFETVTNPQLEIANVEKLASIAKKHKVLLIADSTVTPPIVCQGKELGIDIEVMSTTKHISGGATSFGGVILDHGTYDWNLNPNLSPLTAKFGKDTFIARLRKNYYRNMGSAMTAHTAHIQSIGLDLLELRFERSYSNCMQLGNFLAKHEKVKQVTYPGMPDASDYELAKKQFAGKPGTILTFDLESEKACFEFMNRLQLIRRATNLNDNKSLIIHPWSTIYVDFPEEERLSMKIRPTMMRLSVGIEGAEDLMEDIDQAFKG</sequence>
<evidence type="ECO:0000256" key="6">
    <source>
        <dbReference type="RuleBase" id="RU362118"/>
    </source>
</evidence>
<dbReference type="EMBL" id="FONW01000008">
    <property type="protein sequence ID" value="SFF50984.1"/>
    <property type="molecule type" value="Genomic_DNA"/>
</dbReference>
<dbReference type="STRING" id="655355.SAMN05216283_10834"/>
<dbReference type="FunFam" id="3.40.640.10:FF:000046">
    <property type="entry name" value="Cystathionine gamma-lyase"/>
    <property type="match status" value="1"/>
</dbReference>
<keyword evidence="3" id="KW-0808">Transferase</keyword>